<reference evidence="2 3" key="1">
    <citation type="submission" date="2020-04" db="EMBL/GenBank/DDBJ databases">
        <authorList>
            <person name="Eleanor S.I."/>
            <person name="Danny K.W."/>
            <person name="Hallah B.M."/>
            <person name="Joshua A.M."/>
            <person name="Shaffer C.D."/>
            <person name="Weston-Hafer K.A."/>
            <person name="Garlena R.A."/>
            <person name="Russell D.A."/>
            <person name="Pope W.H."/>
            <person name="Jacobs-Sera D."/>
            <person name="Hatfull G.F."/>
        </authorList>
    </citation>
    <scope>NUCLEOTIDE SEQUENCE [LARGE SCALE GENOMIC DNA]</scope>
</reference>
<dbReference type="GeneID" id="64471506"/>
<evidence type="ECO:0000256" key="1">
    <source>
        <dbReference type="SAM" id="MobiDB-lite"/>
    </source>
</evidence>
<keyword evidence="3" id="KW-1185">Reference proteome</keyword>
<dbReference type="RefSeq" id="YP_010055575.1">
    <property type="nucleotide sequence ID" value="NC_054667.1"/>
</dbReference>
<dbReference type="EMBL" id="MT310863">
    <property type="protein sequence ID" value="QJD50688.1"/>
    <property type="molecule type" value="Genomic_DNA"/>
</dbReference>
<feature type="region of interest" description="Disordered" evidence="1">
    <location>
        <begin position="1"/>
        <end position="23"/>
    </location>
</feature>
<accession>A0A6M3SZY1</accession>
<proteinExistence type="predicted"/>
<name>A0A6M3SZY1_9CAUD</name>
<evidence type="ECO:0000313" key="2">
    <source>
        <dbReference type="EMBL" id="QJD50688.1"/>
    </source>
</evidence>
<sequence>MAEETTEKTPAPKKATRKPDPITQLLNEVRTELKQVGEWKTTDTRRRQHDTRAAAWGREYAKTGELDALLLSLTFEALACYPQEQRYSLVQLAAAALSAAEKLEAGK</sequence>
<dbReference type="Proteomes" id="UP000501455">
    <property type="component" value="Segment"/>
</dbReference>
<protein>
    <submittedName>
        <fullName evidence="2">Uncharacterized protein</fullName>
    </submittedName>
</protein>
<evidence type="ECO:0000313" key="3">
    <source>
        <dbReference type="Proteomes" id="UP000501455"/>
    </source>
</evidence>
<gene>
    <name evidence="2" type="primary">42</name>
    <name evidence="2" type="ORF">SEA_ISSMI_42</name>
</gene>
<dbReference type="KEGG" id="vg:64471506"/>
<organism evidence="2 3">
    <name type="scientific">Streptomyces phage Issmi</name>
    <dbReference type="NCBI Taxonomy" id="2725628"/>
    <lineage>
        <taxon>Viruses</taxon>
        <taxon>Duplodnaviria</taxon>
        <taxon>Heunggongvirae</taxon>
        <taxon>Uroviricota</taxon>
        <taxon>Caudoviricetes</taxon>
        <taxon>Arquatrovirinae</taxon>
        <taxon>Caelumvirus</taxon>
        <taxon>Caelumvirus issmi</taxon>
    </lineage>
</organism>